<dbReference type="AlphaFoldDB" id="A0A017TFR1"/>
<dbReference type="STRING" id="1192034.CAP_7721"/>
<dbReference type="EMBL" id="ASRX01000007">
    <property type="protein sequence ID" value="EYF07772.1"/>
    <property type="molecule type" value="Genomic_DNA"/>
</dbReference>
<evidence type="ECO:0000313" key="1">
    <source>
        <dbReference type="EMBL" id="EYF07772.1"/>
    </source>
</evidence>
<organism evidence="1 2">
    <name type="scientific">Chondromyces apiculatus DSM 436</name>
    <dbReference type="NCBI Taxonomy" id="1192034"/>
    <lineage>
        <taxon>Bacteria</taxon>
        <taxon>Pseudomonadati</taxon>
        <taxon>Myxococcota</taxon>
        <taxon>Polyangia</taxon>
        <taxon>Polyangiales</taxon>
        <taxon>Polyangiaceae</taxon>
        <taxon>Chondromyces</taxon>
    </lineage>
</organism>
<gene>
    <name evidence="1" type="ORF">CAP_7721</name>
</gene>
<protein>
    <submittedName>
        <fullName evidence="1">Uncharacterized protein</fullName>
    </submittedName>
</protein>
<comment type="caution">
    <text evidence="1">The sequence shown here is derived from an EMBL/GenBank/DDBJ whole genome shotgun (WGS) entry which is preliminary data.</text>
</comment>
<reference evidence="1 2" key="1">
    <citation type="submission" date="2013-05" db="EMBL/GenBank/DDBJ databases">
        <title>Genome assembly of Chondromyces apiculatus DSM 436.</title>
        <authorList>
            <person name="Sharma G."/>
            <person name="Khatri I."/>
            <person name="Kaur C."/>
            <person name="Mayilraj S."/>
            <person name="Subramanian S."/>
        </authorList>
    </citation>
    <scope>NUCLEOTIDE SEQUENCE [LARGE SCALE GENOMIC DNA]</scope>
    <source>
        <strain evidence="1 2">DSM 436</strain>
    </source>
</reference>
<keyword evidence="2" id="KW-1185">Reference proteome</keyword>
<dbReference type="Proteomes" id="UP000019678">
    <property type="component" value="Unassembled WGS sequence"/>
</dbReference>
<name>A0A017TFR1_9BACT</name>
<evidence type="ECO:0000313" key="2">
    <source>
        <dbReference type="Proteomes" id="UP000019678"/>
    </source>
</evidence>
<proteinExistence type="predicted"/>
<sequence length="114" mass="11403">MQVVRDDGDWAGGSALIKGVKNATPAGSTIPSGLTQGITQDTPGFVNLAARDVRLTATSPLRGVGVNAPTTISGHAFPTPLARALFLPPPATIQATGTAAARPTAAVIALGAYE</sequence>
<accession>A0A017TFR1</accession>